<organism evidence="2 3">
    <name type="scientific">Sanguibacter suaedae</name>
    <dbReference type="NCBI Taxonomy" id="2795737"/>
    <lineage>
        <taxon>Bacteria</taxon>
        <taxon>Bacillati</taxon>
        <taxon>Actinomycetota</taxon>
        <taxon>Actinomycetes</taxon>
        <taxon>Micrococcales</taxon>
        <taxon>Sanguibacteraceae</taxon>
        <taxon>Sanguibacter</taxon>
    </lineage>
</organism>
<dbReference type="Proteomes" id="UP000602087">
    <property type="component" value="Unassembled WGS sequence"/>
</dbReference>
<dbReference type="SUPFAM" id="SSF54593">
    <property type="entry name" value="Glyoxalase/Bleomycin resistance protein/Dihydroxybiphenyl dioxygenase"/>
    <property type="match status" value="1"/>
</dbReference>
<dbReference type="RefSeq" id="WP_198734539.1">
    <property type="nucleotide sequence ID" value="NZ_JAEINH010000013.1"/>
</dbReference>
<accession>A0A934I5H4</accession>
<name>A0A934I5H4_9MICO</name>
<dbReference type="AlphaFoldDB" id="A0A934I5H4"/>
<feature type="domain" description="VOC" evidence="1">
    <location>
        <begin position="4"/>
        <end position="121"/>
    </location>
</feature>
<reference evidence="2" key="1">
    <citation type="submission" date="2020-12" db="EMBL/GenBank/DDBJ databases">
        <title>Sanguibacter suaedae sp. nov., isolated from Suaeda aralocaspica.</title>
        <authorList>
            <person name="Ma Q."/>
        </authorList>
    </citation>
    <scope>NUCLEOTIDE SEQUENCE</scope>
    <source>
        <strain evidence="2">YZGR15</strain>
    </source>
</reference>
<sequence>MIARLESLVLDAADTEALARFYEQLLGFERVRQDGAWIDLDSGQGWTLSFQHAPDHRPPRWHDPDRPQQSHLDLRVDDIDAAEAQVLALGAAALPKDPSDADARFRIYADPAGHPFCLVWDADQAQG</sequence>
<dbReference type="EMBL" id="JAEINH010000013">
    <property type="protein sequence ID" value="MBI9115969.1"/>
    <property type="molecule type" value="Genomic_DNA"/>
</dbReference>
<dbReference type="Pfam" id="PF18029">
    <property type="entry name" value="Glyoxalase_6"/>
    <property type="match status" value="1"/>
</dbReference>
<dbReference type="InterPro" id="IPR029068">
    <property type="entry name" value="Glyas_Bleomycin-R_OHBP_Dase"/>
</dbReference>
<dbReference type="Gene3D" id="3.10.180.10">
    <property type="entry name" value="2,3-Dihydroxybiphenyl 1,2-Dioxygenase, domain 1"/>
    <property type="match status" value="1"/>
</dbReference>
<dbReference type="PANTHER" id="PTHR35908:SF1">
    <property type="entry name" value="CONSERVED PROTEIN"/>
    <property type="match status" value="1"/>
</dbReference>
<comment type="caution">
    <text evidence="2">The sequence shown here is derived from an EMBL/GenBank/DDBJ whole genome shotgun (WGS) entry which is preliminary data.</text>
</comment>
<dbReference type="PANTHER" id="PTHR35908">
    <property type="entry name" value="HYPOTHETICAL FUSION PROTEIN"/>
    <property type="match status" value="1"/>
</dbReference>
<evidence type="ECO:0000313" key="2">
    <source>
        <dbReference type="EMBL" id="MBI9115969.1"/>
    </source>
</evidence>
<protein>
    <submittedName>
        <fullName evidence="2">VOC family protein</fullName>
    </submittedName>
</protein>
<gene>
    <name evidence="2" type="ORF">JAV76_13195</name>
</gene>
<dbReference type="InterPro" id="IPR041581">
    <property type="entry name" value="Glyoxalase_6"/>
</dbReference>
<dbReference type="CDD" id="cd06587">
    <property type="entry name" value="VOC"/>
    <property type="match status" value="1"/>
</dbReference>
<evidence type="ECO:0000313" key="3">
    <source>
        <dbReference type="Proteomes" id="UP000602087"/>
    </source>
</evidence>
<evidence type="ECO:0000259" key="1">
    <source>
        <dbReference type="PROSITE" id="PS51819"/>
    </source>
</evidence>
<proteinExistence type="predicted"/>
<keyword evidence="3" id="KW-1185">Reference proteome</keyword>
<dbReference type="PROSITE" id="PS51819">
    <property type="entry name" value="VOC"/>
    <property type="match status" value="1"/>
</dbReference>
<dbReference type="InterPro" id="IPR037523">
    <property type="entry name" value="VOC_core"/>
</dbReference>